<proteinExistence type="predicted"/>
<dbReference type="PANTHER" id="PTHR11017">
    <property type="entry name" value="LEUCINE-RICH REPEAT-CONTAINING PROTEIN"/>
    <property type="match status" value="1"/>
</dbReference>
<gene>
    <name evidence="1" type="ORF">M8C21_024447</name>
</gene>
<dbReference type="InterPro" id="IPR044974">
    <property type="entry name" value="Disease_R_plants"/>
</dbReference>
<comment type="caution">
    <text evidence="1">The sequence shown here is derived from an EMBL/GenBank/DDBJ whole genome shotgun (WGS) entry which is preliminary data.</text>
</comment>
<sequence length="503" mass="57920">MFFNAESAEAPSFLSNELRYINLDNYPQSVFPASFKPVKLITLKLSKSLQKELWKGYPHLPHLKVLQLQFMRYLLCTPDFDRLPCLQRLTLHCCGDLEEIHPSLGNHVCLEDLSVSYCEKLRLFPTIVRMRKLKTLVIYSCSRQLEFPRIKSDLASLVKLSLGNMGIDVMLSSTGEKRFPYLTSLHLNHCYLKNKEANFYASENLEEFKLIGFEMSAHLRISWLIWLQLVLSQSTHSLRKLDLSKCRLRDGEIPAHIGALSNLSELKLSSNDFSRLDFSLLQLTQLKHLALNNCNWLVELPKLPSSLEILEETMLMGKAIRNHFMLLRLQGLEIAKGFTPPLLSGIRYTLKLPDNWCNDYSGFLMCAVVKQHRHCYQEIYMEHVMSGMDSKDDVVWEESDGDTYTWVFYVSFAILRNTTWWNSTYKAIMIRNIHSKRMSLEGLCSGFGVRLVAWESGSGQTETIPTTDEEFQCSHYSPKFGISQPSTTFAIEFTPLLNFVGVF</sequence>
<dbReference type="Gene3D" id="3.80.10.10">
    <property type="entry name" value="Ribonuclease Inhibitor"/>
    <property type="match status" value="3"/>
</dbReference>
<accession>A0AAD5CFU3</accession>
<protein>
    <submittedName>
        <fullName evidence="1">Uncharacterized protein</fullName>
    </submittedName>
</protein>
<dbReference type="AlphaFoldDB" id="A0AAD5CFU3"/>
<dbReference type="InterPro" id="IPR001611">
    <property type="entry name" value="Leu-rich_rpt"/>
</dbReference>
<dbReference type="PANTHER" id="PTHR11017:SF340">
    <property type="entry name" value="NB-ARC-RELATED"/>
    <property type="match status" value="1"/>
</dbReference>
<dbReference type="Pfam" id="PF00560">
    <property type="entry name" value="LRR_1"/>
    <property type="match status" value="1"/>
</dbReference>
<dbReference type="EMBL" id="JAMZMK010008417">
    <property type="protein sequence ID" value="KAI7740535.1"/>
    <property type="molecule type" value="Genomic_DNA"/>
</dbReference>
<name>A0AAD5CFU3_AMBAR</name>
<dbReference type="GO" id="GO:0006952">
    <property type="term" value="P:defense response"/>
    <property type="evidence" value="ECO:0007669"/>
    <property type="project" value="InterPro"/>
</dbReference>
<keyword evidence="2" id="KW-1185">Reference proteome</keyword>
<organism evidence="1 2">
    <name type="scientific">Ambrosia artemisiifolia</name>
    <name type="common">Common ragweed</name>
    <dbReference type="NCBI Taxonomy" id="4212"/>
    <lineage>
        <taxon>Eukaryota</taxon>
        <taxon>Viridiplantae</taxon>
        <taxon>Streptophyta</taxon>
        <taxon>Embryophyta</taxon>
        <taxon>Tracheophyta</taxon>
        <taxon>Spermatophyta</taxon>
        <taxon>Magnoliopsida</taxon>
        <taxon>eudicotyledons</taxon>
        <taxon>Gunneridae</taxon>
        <taxon>Pentapetalae</taxon>
        <taxon>asterids</taxon>
        <taxon>campanulids</taxon>
        <taxon>Asterales</taxon>
        <taxon>Asteraceae</taxon>
        <taxon>Asteroideae</taxon>
        <taxon>Heliantheae alliance</taxon>
        <taxon>Heliantheae</taxon>
        <taxon>Ambrosia</taxon>
    </lineage>
</organism>
<dbReference type="SUPFAM" id="SSF52058">
    <property type="entry name" value="L domain-like"/>
    <property type="match status" value="1"/>
</dbReference>
<dbReference type="InterPro" id="IPR032675">
    <property type="entry name" value="LRR_dom_sf"/>
</dbReference>
<evidence type="ECO:0000313" key="1">
    <source>
        <dbReference type="EMBL" id="KAI7740535.1"/>
    </source>
</evidence>
<reference evidence="1" key="1">
    <citation type="submission" date="2022-06" db="EMBL/GenBank/DDBJ databases">
        <title>Uncovering the hologenomic basis of an extraordinary plant invasion.</title>
        <authorList>
            <person name="Bieker V.C."/>
            <person name="Martin M.D."/>
            <person name="Gilbert T."/>
            <person name="Hodgins K."/>
            <person name="Battlay P."/>
            <person name="Petersen B."/>
            <person name="Wilson J."/>
        </authorList>
    </citation>
    <scope>NUCLEOTIDE SEQUENCE</scope>
    <source>
        <strain evidence="1">AA19_3_7</strain>
        <tissue evidence="1">Leaf</tissue>
    </source>
</reference>
<dbReference type="Proteomes" id="UP001206925">
    <property type="component" value="Unassembled WGS sequence"/>
</dbReference>
<evidence type="ECO:0000313" key="2">
    <source>
        <dbReference type="Proteomes" id="UP001206925"/>
    </source>
</evidence>